<proteinExistence type="predicted"/>
<reference evidence="3" key="1">
    <citation type="journal article" date="2019" name="Curr. Biol.">
        <title>Genome Sequence of Striga asiatica Provides Insight into the Evolution of Plant Parasitism.</title>
        <authorList>
            <person name="Yoshida S."/>
            <person name="Kim S."/>
            <person name="Wafula E.K."/>
            <person name="Tanskanen J."/>
            <person name="Kim Y.M."/>
            <person name="Honaas L."/>
            <person name="Yang Z."/>
            <person name="Spallek T."/>
            <person name="Conn C.E."/>
            <person name="Ichihashi Y."/>
            <person name="Cheong K."/>
            <person name="Cui S."/>
            <person name="Der J.P."/>
            <person name="Gundlach H."/>
            <person name="Jiao Y."/>
            <person name="Hori C."/>
            <person name="Ishida J.K."/>
            <person name="Kasahara H."/>
            <person name="Kiba T."/>
            <person name="Kim M.S."/>
            <person name="Koo N."/>
            <person name="Laohavisit A."/>
            <person name="Lee Y.H."/>
            <person name="Lumba S."/>
            <person name="McCourt P."/>
            <person name="Mortimer J.C."/>
            <person name="Mutuku J.M."/>
            <person name="Nomura T."/>
            <person name="Sasaki-Sekimoto Y."/>
            <person name="Seto Y."/>
            <person name="Wang Y."/>
            <person name="Wakatake T."/>
            <person name="Sakakibara H."/>
            <person name="Demura T."/>
            <person name="Yamaguchi S."/>
            <person name="Yoneyama K."/>
            <person name="Manabe R.I."/>
            <person name="Nelson D.C."/>
            <person name="Schulman A.H."/>
            <person name="Timko M.P."/>
            <person name="dePamphilis C.W."/>
            <person name="Choi D."/>
            <person name="Shirasu K."/>
        </authorList>
    </citation>
    <scope>NUCLEOTIDE SEQUENCE [LARGE SCALE GENOMIC DNA]</scope>
    <source>
        <strain evidence="3">cv. UVA1</strain>
    </source>
</reference>
<organism evidence="2 3">
    <name type="scientific">Striga asiatica</name>
    <name type="common">Asiatic witchweed</name>
    <name type="synonym">Buchnera asiatica</name>
    <dbReference type="NCBI Taxonomy" id="4170"/>
    <lineage>
        <taxon>Eukaryota</taxon>
        <taxon>Viridiplantae</taxon>
        <taxon>Streptophyta</taxon>
        <taxon>Embryophyta</taxon>
        <taxon>Tracheophyta</taxon>
        <taxon>Spermatophyta</taxon>
        <taxon>Magnoliopsida</taxon>
        <taxon>eudicotyledons</taxon>
        <taxon>Gunneridae</taxon>
        <taxon>Pentapetalae</taxon>
        <taxon>asterids</taxon>
        <taxon>lamiids</taxon>
        <taxon>Lamiales</taxon>
        <taxon>Orobanchaceae</taxon>
        <taxon>Buchnereae</taxon>
        <taxon>Striga</taxon>
    </lineage>
</organism>
<dbReference type="Proteomes" id="UP000325081">
    <property type="component" value="Unassembled WGS sequence"/>
</dbReference>
<dbReference type="OrthoDB" id="927523at2759"/>
<keyword evidence="3" id="KW-1185">Reference proteome</keyword>
<sequence>MSSEKPSQKRKRQEATAASAAAVTIEANPLAANYGEIPLNDLQSKEISWKKWTEVKDLTAGLKDQEVLHRDSIIDAEEIVSVLAQPITGTTRQNSKSPLDL</sequence>
<gene>
    <name evidence="2" type="ORF">STAS_28965</name>
</gene>
<feature type="region of interest" description="Disordered" evidence="1">
    <location>
        <begin position="1"/>
        <end position="20"/>
    </location>
</feature>
<dbReference type="EMBL" id="BKCP01009737">
    <property type="protein sequence ID" value="GER51580.1"/>
    <property type="molecule type" value="Genomic_DNA"/>
</dbReference>
<protein>
    <submittedName>
        <fullName evidence="2">Aspartyl transcarbamylase</fullName>
    </submittedName>
</protein>
<dbReference type="AlphaFoldDB" id="A0A5A7R2K7"/>
<evidence type="ECO:0000313" key="3">
    <source>
        <dbReference type="Proteomes" id="UP000325081"/>
    </source>
</evidence>
<name>A0A5A7R2K7_STRAF</name>
<accession>A0A5A7R2K7</accession>
<evidence type="ECO:0000256" key="1">
    <source>
        <dbReference type="SAM" id="MobiDB-lite"/>
    </source>
</evidence>
<evidence type="ECO:0000313" key="2">
    <source>
        <dbReference type="EMBL" id="GER51580.1"/>
    </source>
</evidence>
<comment type="caution">
    <text evidence="2">The sequence shown here is derived from an EMBL/GenBank/DDBJ whole genome shotgun (WGS) entry which is preliminary data.</text>
</comment>